<dbReference type="Proteomes" id="UP000790709">
    <property type="component" value="Unassembled WGS sequence"/>
</dbReference>
<protein>
    <submittedName>
        <fullName evidence="1">Uncharacterized protein</fullName>
    </submittedName>
</protein>
<keyword evidence="2" id="KW-1185">Reference proteome</keyword>
<evidence type="ECO:0000313" key="1">
    <source>
        <dbReference type="EMBL" id="KAH7928471.1"/>
    </source>
</evidence>
<proteinExistence type="predicted"/>
<gene>
    <name evidence="1" type="ORF">BV22DRAFT_1126594</name>
</gene>
<sequence length="173" mass="18912">MGTYSRLKRAMGVHVEGSDDEYTTCKWHGCTCGGDCLRMNYHIQCKCKPPARQSDKVLSQARPAPHGPTARAANYAGFSDLFYAADAHPDHDARFRNDLCTAIASRGSNIDPIAPGTTSTPGTNCFLDIRSPRVLTIYPRVAIARKIWAFKHRDAHVARIALCANITILVPAG</sequence>
<organism evidence="1 2">
    <name type="scientific">Leucogyrophana mollusca</name>
    <dbReference type="NCBI Taxonomy" id="85980"/>
    <lineage>
        <taxon>Eukaryota</taxon>
        <taxon>Fungi</taxon>
        <taxon>Dikarya</taxon>
        <taxon>Basidiomycota</taxon>
        <taxon>Agaricomycotina</taxon>
        <taxon>Agaricomycetes</taxon>
        <taxon>Agaricomycetidae</taxon>
        <taxon>Boletales</taxon>
        <taxon>Boletales incertae sedis</taxon>
        <taxon>Leucogyrophana</taxon>
    </lineage>
</organism>
<name>A0ACB8BTT7_9AGAM</name>
<dbReference type="EMBL" id="MU266353">
    <property type="protein sequence ID" value="KAH7928471.1"/>
    <property type="molecule type" value="Genomic_DNA"/>
</dbReference>
<comment type="caution">
    <text evidence="1">The sequence shown here is derived from an EMBL/GenBank/DDBJ whole genome shotgun (WGS) entry which is preliminary data.</text>
</comment>
<accession>A0ACB8BTT7</accession>
<evidence type="ECO:0000313" key="2">
    <source>
        <dbReference type="Proteomes" id="UP000790709"/>
    </source>
</evidence>
<reference evidence="1" key="1">
    <citation type="journal article" date="2021" name="New Phytol.">
        <title>Evolutionary innovations through gain and loss of genes in the ectomycorrhizal Boletales.</title>
        <authorList>
            <person name="Wu G."/>
            <person name="Miyauchi S."/>
            <person name="Morin E."/>
            <person name="Kuo A."/>
            <person name="Drula E."/>
            <person name="Varga T."/>
            <person name="Kohler A."/>
            <person name="Feng B."/>
            <person name="Cao Y."/>
            <person name="Lipzen A."/>
            <person name="Daum C."/>
            <person name="Hundley H."/>
            <person name="Pangilinan J."/>
            <person name="Johnson J."/>
            <person name="Barry K."/>
            <person name="LaButti K."/>
            <person name="Ng V."/>
            <person name="Ahrendt S."/>
            <person name="Min B."/>
            <person name="Choi I.G."/>
            <person name="Park H."/>
            <person name="Plett J.M."/>
            <person name="Magnuson J."/>
            <person name="Spatafora J.W."/>
            <person name="Nagy L.G."/>
            <person name="Henrissat B."/>
            <person name="Grigoriev I.V."/>
            <person name="Yang Z.L."/>
            <person name="Xu J."/>
            <person name="Martin F.M."/>
        </authorList>
    </citation>
    <scope>NUCLEOTIDE SEQUENCE</scope>
    <source>
        <strain evidence="1">KUC20120723A-06</strain>
    </source>
</reference>